<evidence type="ECO:0000256" key="2">
    <source>
        <dbReference type="SAM" id="SignalP"/>
    </source>
</evidence>
<proteinExistence type="predicted"/>
<evidence type="ECO:0000313" key="3">
    <source>
        <dbReference type="EMBL" id="GGK21473.1"/>
    </source>
</evidence>
<accession>A0A8J3BH09</accession>
<protein>
    <recommendedName>
        <fullName evidence="5">Secreted protein</fullName>
    </recommendedName>
</protein>
<dbReference type="EMBL" id="BMQC01000003">
    <property type="protein sequence ID" value="GGK21473.1"/>
    <property type="molecule type" value="Genomic_DNA"/>
</dbReference>
<dbReference type="RefSeq" id="WP_189113216.1">
    <property type="nucleotide sequence ID" value="NZ_BMQC01000003.1"/>
</dbReference>
<organism evidence="3 4">
    <name type="scientific">Pilimelia terevasa</name>
    <dbReference type="NCBI Taxonomy" id="53372"/>
    <lineage>
        <taxon>Bacteria</taxon>
        <taxon>Bacillati</taxon>
        <taxon>Actinomycetota</taxon>
        <taxon>Actinomycetes</taxon>
        <taxon>Micromonosporales</taxon>
        <taxon>Micromonosporaceae</taxon>
        <taxon>Pilimelia</taxon>
    </lineage>
</organism>
<name>A0A8J3BH09_9ACTN</name>
<comment type="caution">
    <text evidence="3">The sequence shown here is derived from an EMBL/GenBank/DDBJ whole genome shotgun (WGS) entry which is preliminary data.</text>
</comment>
<feature type="compositionally biased region" description="Low complexity" evidence="1">
    <location>
        <begin position="89"/>
        <end position="102"/>
    </location>
</feature>
<keyword evidence="2" id="KW-0732">Signal</keyword>
<evidence type="ECO:0000313" key="4">
    <source>
        <dbReference type="Proteomes" id="UP000662200"/>
    </source>
</evidence>
<sequence length="124" mass="12504">MPHIATLACLLATLVFGGLPPCAAHHHTAAGHTAAAVAAAAGQGGHTAARAPARTCDTAAAPTTQAGDRCTHLADAVDDCWCPADQSGRRAPASTPAPSAYARGDHTDREIRGARAPPRERGGR</sequence>
<keyword evidence="4" id="KW-1185">Reference proteome</keyword>
<feature type="region of interest" description="Disordered" evidence="1">
    <location>
        <begin position="85"/>
        <end position="124"/>
    </location>
</feature>
<gene>
    <name evidence="3" type="ORF">GCM10010124_12410</name>
</gene>
<dbReference type="AlphaFoldDB" id="A0A8J3BH09"/>
<dbReference type="Proteomes" id="UP000662200">
    <property type="component" value="Unassembled WGS sequence"/>
</dbReference>
<reference evidence="3" key="2">
    <citation type="submission" date="2020-09" db="EMBL/GenBank/DDBJ databases">
        <authorList>
            <person name="Sun Q."/>
            <person name="Ohkuma M."/>
        </authorList>
    </citation>
    <scope>NUCLEOTIDE SEQUENCE</scope>
    <source>
        <strain evidence="3">JCM 3091</strain>
    </source>
</reference>
<feature type="chain" id="PRO_5038898309" description="Secreted protein" evidence="2">
    <location>
        <begin position="24"/>
        <end position="124"/>
    </location>
</feature>
<evidence type="ECO:0000256" key="1">
    <source>
        <dbReference type="SAM" id="MobiDB-lite"/>
    </source>
</evidence>
<feature type="compositionally biased region" description="Basic and acidic residues" evidence="1">
    <location>
        <begin position="103"/>
        <end position="124"/>
    </location>
</feature>
<evidence type="ECO:0008006" key="5">
    <source>
        <dbReference type="Google" id="ProtNLM"/>
    </source>
</evidence>
<reference evidence="3" key="1">
    <citation type="journal article" date="2014" name="Int. J. Syst. Evol. Microbiol.">
        <title>Complete genome sequence of Corynebacterium casei LMG S-19264T (=DSM 44701T), isolated from a smear-ripened cheese.</title>
        <authorList>
            <consortium name="US DOE Joint Genome Institute (JGI-PGF)"/>
            <person name="Walter F."/>
            <person name="Albersmeier A."/>
            <person name="Kalinowski J."/>
            <person name="Ruckert C."/>
        </authorList>
    </citation>
    <scope>NUCLEOTIDE SEQUENCE</scope>
    <source>
        <strain evidence="3">JCM 3091</strain>
    </source>
</reference>
<feature type="signal peptide" evidence="2">
    <location>
        <begin position="1"/>
        <end position="23"/>
    </location>
</feature>